<name>A0A6A4PHJ2_LUPAL</name>
<dbReference type="GO" id="GO:0016020">
    <property type="term" value="C:membrane"/>
    <property type="evidence" value="ECO:0007669"/>
    <property type="project" value="UniProtKB-SubCell"/>
</dbReference>
<evidence type="ECO:0000256" key="6">
    <source>
        <dbReference type="SAM" id="Phobius"/>
    </source>
</evidence>
<dbReference type="AlphaFoldDB" id="A0A6A4PHJ2"/>
<reference evidence="8" key="1">
    <citation type="journal article" date="2020" name="Nat. Commun.">
        <title>Genome sequence of the cluster root forming white lupin.</title>
        <authorList>
            <person name="Hufnagel B."/>
            <person name="Marques A."/>
            <person name="Soriano A."/>
            <person name="Marques L."/>
            <person name="Divol F."/>
            <person name="Doumas P."/>
            <person name="Sallet E."/>
            <person name="Mancinotti D."/>
            <person name="Carrere S."/>
            <person name="Marande W."/>
            <person name="Arribat S."/>
            <person name="Keller J."/>
            <person name="Huneau C."/>
            <person name="Blein T."/>
            <person name="Aime D."/>
            <person name="Laguerre M."/>
            <person name="Taylor J."/>
            <person name="Schubert V."/>
            <person name="Nelson M."/>
            <person name="Geu-Flores F."/>
            <person name="Crespi M."/>
            <person name="Gallardo-Guerrero K."/>
            <person name="Delaux P.-M."/>
            <person name="Salse J."/>
            <person name="Berges H."/>
            <person name="Guyot R."/>
            <person name="Gouzy J."/>
            <person name="Peret B."/>
        </authorList>
    </citation>
    <scope>NUCLEOTIDE SEQUENCE [LARGE SCALE GENOMIC DNA]</scope>
    <source>
        <strain evidence="8">cv. Amiga</strain>
    </source>
</reference>
<gene>
    <name evidence="7" type="ORF">Lalb_Chr13g0293271</name>
</gene>
<evidence type="ECO:0000256" key="3">
    <source>
        <dbReference type="ARBA" id="ARBA00022692"/>
    </source>
</evidence>
<evidence type="ECO:0000256" key="1">
    <source>
        <dbReference type="ARBA" id="ARBA00004141"/>
    </source>
</evidence>
<accession>A0A6A4PHJ2</accession>
<feature type="transmembrane region" description="Helical" evidence="6">
    <location>
        <begin position="90"/>
        <end position="113"/>
    </location>
</feature>
<dbReference type="EMBL" id="WOCE01000013">
    <property type="protein sequence ID" value="KAE9601018.1"/>
    <property type="molecule type" value="Genomic_DNA"/>
</dbReference>
<evidence type="ECO:0000313" key="8">
    <source>
        <dbReference type="Proteomes" id="UP000447434"/>
    </source>
</evidence>
<keyword evidence="8" id="KW-1185">Reference proteome</keyword>
<protein>
    <submittedName>
        <fullName evidence="7">Putative proton-dependent oligopeptide transporter family, major facilitator superfamily</fullName>
    </submittedName>
</protein>
<evidence type="ECO:0000256" key="4">
    <source>
        <dbReference type="ARBA" id="ARBA00022989"/>
    </source>
</evidence>
<keyword evidence="3 6" id="KW-0812">Transmembrane</keyword>
<dbReference type="InterPro" id="IPR036259">
    <property type="entry name" value="MFS_trans_sf"/>
</dbReference>
<comment type="subcellular location">
    <subcellularLocation>
        <location evidence="1">Membrane</location>
        <topology evidence="1">Multi-pass membrane protein</topology>
    </subcellularLocation>
</comment>
<feature type="transmembrane region" description="Helical" evidence="6">
    <location>
        <begin position="180"/>
        <end position="199"/>
    </location>
</feature>
<feature type="transmembrane region" description="Helical" evidence="6">
    <location>
        <begin position="133"/>
        <end position="151"/>
    </location>
</feature>
<dbReference type="GO" id="GO:0022857">
    <property type="term" value="F:transmembrane transporter activity"/>
    <property type="evidence" value="ECO:0007669"/>
    <property type="project" value="InterPro"/>
</dbReference>
<feature type="transmembrane region" description="Helical" evidence="6">
    <location>
        <begin position="205"/>
        <end position="225"/>
    </location>
</feature>
<proteinExistence type="inferred from homology"/>
<keyword evidence="4 6" id="KW-1133">Transmembrane helix</keyword>
<evidence type="ECO:0000256" key="5">
    <source>
        <dbReference type="ARBA" id="ARBA00023136"/>
    </source>
</evidence>
<comment type="caution">
    <text evidence="7">The sequence shown here is derived from an EMBL/GenBank/DDBJ whole genome shotgun (WGS) entry which is preliminary data.</text>
</comment>
<organism evidence="7 8">
    <name type="scientific">Lupinus albus</name>
    <name type="common">White lupine</name>
    <name type="synonym">Lupinus termis</name>
    <dbReference type="NCBI Taxonomy" id="3870"/>
    <lineage>
        <taxon>Eukaryota</taxon>
        <taxon>Viridiplantae</taxon>
        <taxon>Streptophyta</taxon>
        <taxon>Embryophyta</taxon>
        <taxon>Tracheophyta</taxon>
        <taxon>Spermatophyta</taxon>
        <taxon>Magnoliopsida</taxon>
        <taxon>eudicotyledons</taxon>
        <taxon>Gunneridae</taxon>
        <taxon>Pentapetalae</taxon>
        <taxon>rosids</taxon>
        <taxon>fabids</taxon>
        <taxon>Fabales</taxon>
        <taxon>Fabaceae</taxon>
        <taxon>Papilionoideae</taxon>
        <taxon>50 kb inversion clade</taxon>
        <taxon>genistoids sensu lato</taxon>
        <taxon>core genistoids</taxon>
        <taxon>Genisteae</taxon>
        <taxon>Lupinus</taxon>
    </lineage>
</organism>
<dbReference type="Pfam" id="PF00854">
    <property type="entry name" value="PTR2"/>
    <property type="match status" value="1"/>
</dbReference>
<dbReference type="Gene3D" id="1.20.1250.20">
    <property type="entry name" value="MFS general substrate transporter like domains"/>
    <property type="match status" value="1"/>
</dbReference>
<dbReference type="OrthoDB" id="8904098at2759"/>
<comment type="similarity">
    <text evidence="2">Belongs to the major facilitator superfamily. Proton-dependent oligopeptide transporter (POT/PTR) (TC 2.A.17) family.</text>
</comment>
<dbReference type="PANTHER" id="PTHR11654">
    <property type="entry name" value="OLIGOPEPTIDE TRANSPORTER-RELATED"/>
    <property type="match status" value="1"/>
</dbReference>
<evidence type="ECO:0000313" key="7">
    <source>
        <dbReference type="EMBL" id="KAE9601018.1"/>
    </source>
</evidence>
<keyword evidence="5 6" id="KW-0472">Membrane</keyword>
<dbReference type="InterPro" id="IPR000109">
    <property type="entry name" value="POT_fam"/>
</dbReference>
<sequence length="293" mass="32251">MLIYGSVDFKGRPPLKHNTGNWRACPFILGNECCERLAYFGIAANLVTYLTHKLHQGNVYAARNVTTWQGTCYLTPLIGAIFADAYWGRYWTIAGFSIIYLIGMCTLTLSASVPALKPIECLSSICPPATPPQYVVFFIGLYLVALGTGGLKSCVSSFGADQFDDTDSQERIKKGSFFNWFYFTLGIGALVSSSFVVWIQENAGWSLGFGIPTLFMGLAIGSFFLGTPLYRFQKPGGSPITRICQVVVASVRKRDLVVPEDSSLLYETLDNSSVIEGSRKLKHTDELSVNSFM</sequence>
<dbReference type="SUPFAM" id="SSF103473">
    <property type="entry name" value="MFS general substrate transporter"/>
    <property type="match status" value="1"/>
</dbReference>
<evidence type="ECO:0000256" key="2">
    <source>
        <dbReference type="ARBA" id="ARBA00005982"/>
    </source>
</evidence>
<dbReference type="Proteomes" id="UP000447434">
    <property type="component" value="Chromosome 13"/>
</dbReference>